<comment type="caution">
    <text evidence="9">The sequence shown here is derived from an EMBL/GenBank/DDBJ whole genome shotgun (WGS) entry which is preliminary data.</text>
</comment>
<protein>
    <recommendedName>
        <fullName evidence="1">riboflavin kinase</fullName>
        <ecNumber evidence="1">2.7.1.26</ecNumber>
    </recommendedName>
</protein>
<evidence type="ECO:0000256" key="5">
    <source>
        <dbReference type="ARBA" id="ARBA00022741"/>
    </source>
</evidence>
<dbReference type="Gene3D" id="2.40.30.30">
    <property type="entry name" value="Riboflavin kinase-like"/>
    <property type="match status" value="1"/>
</dbReference>
<accession>A0A2M7V8N3</accession>
<sequence>MFGGIVVGGDKMGKLYGFPTANLDCTKKEVKLGPGVYAARCSLEKKVYKAALVIKNMPAWRVEIYLVDYDGPDFYGSFLEVDPIQQVASVEKIYHKDELINKINQDILLVKEFFSTISKSTSLHS</sequence>
<feature type="domain" description="Riboflavin kinase" evidence="8">
    <location>
        <begin position="1"/>
        <end position="115"/>
    </location>
</feature>
<dbReference type="Proteomes" id="UP000228568">
    <property type="component" value="Unassembled WGS sequence"/>
</dbReference>
<evidence type="ECO:0000256" key="6">
    <source>
        <dbReference type="ARBA" id="ARBA00022840"/>
    </source>
</evidence>
<keyword evidence="2" id="KW-0285">Flavoprotein</keyword>
<comment type="catalytic activity">
    <reaction evidence="7">
        <text>riboflavin + ATP = FMN + ADP + H(+)</text>
        <dbReference type="Rhea" id="RHEA:14357"/>
        <dbReference type="ChEBI" id="CHEBI:15378"/>
        <dbReference type="ChEBI" id="CHEBI:30616"/>
        <dbReference type="ChEBI" id="CHEBI:57986"/>
        <dbReference type="ChEBI" id="CHEBI:58210"/>
        <dbReference type="ChEBI" id="CHEBI:456216"/>
        <dbReference type="EC" id="2.7.1.26"/>
    </reaction>
</comment>
<name>A0A2M7V8N3_9BACT</name>
<dbReference type="GO" id="GO:0008531">
    <property type="term" value="F:riboflavin kinase activity"/>
    <property type="evidence" value="ECO:0007669"/>
    <property type="project" value="UniProtKB-EC"/>
</dbReference>
<gene>
    <name evidence="9" type="ORF">COX81_01410</name>
</gene>
<dbReference type="Pfam" id="PF01687">
    <property type="entry name" value="Flavokinase"/>
    <property type="match status" value="1"/>
</dbReference>
<dbReference type="EC" id="2.7.1.26" evidence="1"/>
<evidence type="ECO:0000259" key="8">
    <source>
        <dbReference type="SMART" id="SM00904"/>
    </source>
</evidence>
<reference evidence="10" key="1">
    <citation type="submission" date="2017-09" db="EMBL/GenBank/DDBJ databases">
        <title>Depth-based differentiation of microbial function through sediment-hosted aquifers and enrichment of novel symbionts in the deep terrestrial subsurface.</title>
        <authorList>
            <person name="Probst A.J."/>
            <person name="Ladd B."/>
            <person name="Jarett J.K."/>
            <person name="Geller-Mcgrath D.E."/>
            <person name="Sieber C.M.K."/>
            <person name="Emerson J.B."/>
            <person name="Anantharaman K."/>
            <person name="Thomas B.C."/>
            <person name="Malmstrom R."/>
            <person name="Stieglmeier M."/>
            <person name="Klingl A."/>
            <person name="Woyke T."/>
            <person name="Ryan C.M."/>
            <person name="Banfield J.F."/>
        </authorList>
    </citation>
    <scope>NUCLEOTIDE SEQUENCE [LARGE SCALE GENOMIC DNA]</scope>
</reference>
<keyword evidence="3" id="KW-0288">FMN</keyword>
<dbReference type="SUPFAM" id="SSF82114">
    <property type="entry name" value="Riboflavin kinase-like"/>
    <property type="match status" value="1"/>
</dbReference>
<dbReference type="InterPro" id="IPR015865">
    <property type="entry name" value="Riboflavin_kinase_bac/euk"/>
</dbReference>
<dbReference type="PANTHER" id="PTHR22749:SF6">
    <property type="entry name" value="RIBOFLAVIN KINASE"/>
    <property type="match status" value="1"/>
</dbReference>
<dbReference type="InterPro" id="IPR023468">
    <property type="entry name" value="Riboflavin_kinase"/>
</dbReference>
<evidence type="ECO:0000256" key="7">
    <source>
        <dbReference type="ARBA" id="ARBA00047880"/>
    </source>
</evidence>
<dbReference type="GO" id="GO:0009231">
    <property type="term" value="P:riboflavin biosynthetic process"/>
    <property type="evidence" value="ECO:0007669"/>
    <property type="project" value="InterPro"/>
</dbReference>
<dbReference type="PANTHER" id="PTHR22749">
    <property type="entry name" value="RIBOFLAVIN KINASE/FMN ADENYLYLTRANSFERASE"/>
    <property type="match status" value="1"/>
</dbReference>
<evidence type="ECO:0000256" key="2">
    <source>
        <dbReference type="ARBA" id="ARBA00022630"/>
    </source>
</evidence>
<dbReference type="InterPro" id="IPR023465">
    <property type="entry name" value="Riboflavin_kinase_dom_sf"/>
</dbReference>
<dbReference type="AlphaFoldDB" id="A0A2M7V8N3"/>
<dbReference type="EMBL" id="PFPK01000018">
    <property type="protein sequence ID" value="PIZ95184.1"/>
    <property type="molecule type" value="Genomic_DNA"/>
</dbReference>
<evidence type="ECO:0000256" key="4">
    <source>
        <dbReference type="ARBA" id="ARBA00022679"/>
    </source>
</evidence>
<organism evidence="9 10">
    <name type="scientific">Candidatus Magasanikbacteria bacterium CG_4_10_14_0_2_um_filter_37_12</name>
    <dbReference type="NCBI Taxonomy" id="1974637"/>
    <lineage>
        <taxon>Bacteria</taxon>
        <taxon>Candidatus Magasanikiibacteriota</taxon>
    </lineage>
</organism>
<evidence type="ECO:0000313" key="9">
    <source>
        <dbReference type="EMBL" id="PIZ95184.1"/>
    </source>
</evidence>
<proteinExistence type="predicted"/>
<keyword evidence="5" id="KW-0547">Nucleotide-binding</keyword>
<evidence type="ECO:0000256" key="3">
    <source>
        <dbReference type="ARBA" id="ARBA00022643"/>
    </source>
</evidence>
<dbReference type="GO" id="GO:0005524">
    <property type="term" value="F:ATP binding"/>
    <property type="evidence" value="ECO:0007669"/>
    <property type="project" value="UniProtKB-KW"/>
</dbReference>
<evidence type="ECO:0000256" key="1">
    <source>
        <dbReference type="ARBA" id="ARBA00012105"/>
    </source>
</evidence>
<keyword evidence="6" id="KW-0067">ATP-binding</keyword>
<evidence type="ECO:0000313" key="10">
    <source>
        <dbReference type="Proteomes" id="UP000228568"/>
    </source>
</evidence>
<keyword evidence="4" id="KW-0808">Transferase</keyword>
<dbReference type="GO" id="GO:0009398">
    <property type="term" value="P:FMN biosynthetic process"/>
    <property type="evidence" value="ECO:0007669"/>
    <property type="project" value="TreeGrafter"/>
</dbReference>
<dbReference type="SMART" id="SM00904">
    <property type="entry name" value="Flavokinase"/>
    <property type="match status" value="1"/>
</dbReference>